<proteinExistence type="predicted"/>
<gene>
    <name evidence="8" type="ORF">GCM10009681_52650</name>
</gene>
<keyword evidence="3" id="KW-0238">DNA-binding</keyword>
<evidence type="ECO:0000256" key="2">
    <source>
        <dbReference type="ARBA" id="ARBA00023015"/>
    </source>
</evidence>
<comment type="caution">
    <text evidence="8">The sequence shown here is derived from an EMBL/GenBank/DDBJ whole genome shotgun (WGS) entry which is preliminary data.</text>
</comment>
<accession>A0ABN2L490</accession>
<dbReference type="Pfam" id="PF00196">
    <property type="entry name" value="GerE"/>
    <property type="match status" value="1"/>
</dbReference>
<keyword evidence="1 5" id="KW-0597">Phosphoprotein</keyword>
<dbReference type="Pfam" id="PF00072">
    <property type="entry name" value="Response_reg"/>
    <property type="match status" value="1"/>
</dbReference>
<dbReference type="EMBL" id="BAAALS010000039">
    <property type="protein sequence ID" value="GAA1774554.1"/>
    <property type="molecule type" value="Genomic_DNA"/>
</dbReference>
<name>A0ABN2L490_9ACTN</name>
<dbReference type="PROSITE" id="PS50110">
    <property type="entry name" value="RESPONSE_REGULATORY"/>
    <property type="match status" value="1"/>
</dbReference>
<evidence type="ECO:0000259" key="7">
    <source>
        <dbReference type="PROSITE" id="PS50110"/>
    </source>
</evidence>
<dbReference type="SMART" id="SM00448">
    <property type="entry name" value="REC"/>
    <property type="match status" value="1"/>
</dbReference>
<evidence type="ECO:0000313" key="9">
    <source>
        <dbReference type="Proteomes" id="UP001500655"/>
    </source>
</evidence>
<organism evidence="8 9">
    <name type="scientific">Luedemannella helvata</name>
    <dbReference type="NCBI Taxonomy" id="349315"/>
    <lineage>
        <taxon>Bacteria</taxon>
        <taxon>Bacillati</taxon>
        <taxon>Actinomycetota</taxon>
        <taxon>Actinomycetes</taxon>
        <taxon>Micromonosporales</taxon>
        <taxon>Micromonosporaceae</taxon>
        <taxon>Luedemannella</taxon>
    </lineage>
</organism>
<reference evidence="9" key="1">
    <citation type="journal article" date="2019" name="Int. J. Syst. Evol. Microbiol.">
        <title>The Global Catalogue of Microorganisms (GCM) 10K type strain sequencing project: providing services to taxonomists for standard genome sequencing and annotation.</title>
        <authorList>
            <consortium name="The Broad Institute Genomics Platform"/>
            <consortium name="The Broad Institute Genome Sequencing Center for Infectious Disease"/>
            <person name="Wu L."/>
            <person name="Ma J."/>
        </authorList>
    </citation>
    <scope>NUCLEOTIDE SEQUENCE [LARGE SCALE GENOMIC DNA]</scope>
    <source>
        <strain evidence="9">JCM 13249</strain>
    </source>
</reference>
<dbReference type="Gene3D" id="3.40.50.2300">
    <property type="match status" value="1"/>
</dbReference>
<dbReference type="PANTHER" id="PTHR43214:SF24">
    <property type="entry name" value="TRANSCRIPTIONAL REGULATORY PROTEIN NARL-RELATED"/>
    <property type="match status" value="1"/>
</dbReference>
<evidence type="ECO:0000256" key="5">
    <source>
        <dbReference type="PROSITE-ProRule" id="PRU00169"/>
    </source>
</evidence>
<dbReference type="PANTHER" id="PTHR43214">
    <property type="entry name" value="TWO-COMPONENT RESPONSE REGULATOR"/>
    <property type="match status" value="1"/>
</dbReference>
<dbReference type="Proteomes" id="UP001500655">
    <property type="component" value="Unassembled WGS sequence"/>
</dbReference>
<dbReference type="CDD" id="cd06170">
    <property type="entry name" value="LuxR_C_like"/>
    <property type="match status" value="1"/>
</dbReference>
<feature type="domain" description="HTH luxR-type" evidence="6">
    <location>
        <begin position="172"/>
        <end position="237"/>
    </location>
</feature>
<dbReference type="InterPro" id="IPR011006">
    <property type="entry name" value="CheY-like_superfamily"/>
</dbReference>
<dbReference type="InterPro" id="IPR001789">
    <property type="entry name" value="Sig_transdc_resp-reg_receiver"/>
</dbReference>
<dbReference type="InterPro" id="IPR039420">
    <property type="entry name" value="WalR-like"/>
</dbReference>
<dbReference type="InterPro" id="IPR058245">
    <property type="entry name" value="NreC/VraR/RcsB-like_REC"/>
</dbReference>
<evidence type="ECO:0000256" key="4">
    <source>
        <dbReference type="ARBA" id="ARBA00023163"/>
    </source>
</evidence>
<evidence type="ECO:0000256" key="3">
    <source>
        <dbReference type="ARBA" id="ARBA00023125"/>
    </source>
</evidence>
<sequence>MGSRLVYRNGRPPPTVTCVTAHPPPRQQPTTVLLADDNPVVRAVLRDLLSDGGHMSVVGEAANGMEALELAAALRPDVTLLDHRMPLRDGLSVVVALTSHTRVLMLTRSAEEEVVLQAVRAGALGYLVHGQFSPGELVTAVRAVASGEAHLSPTAARVLIHAVRTGAAQEPPHTHQYGLSRREREVMDLIAQGMSNSSVAVRLFLAPKTVQNHVNRIFGKLGAGNRSEAIAIWRGEPTAARHP</sequence>
<evidence type="ECO:0000313" key="8">
    <source>
        <dbReference type="EMBL" id="GAA1774554.1"/>
    </source>
</evidence>
<protein>
    <submittedName>
        <fullName evidence="8">Response regulator transcription factor</fullName>
    </submittedName>
</protein>
<keyword evidence="9" id="KW-1185">Reference proteome</keyword>
<dbReference type="PROSITE" id="PS50043">
    <property type="entry name" value="HTH_LUXR_2"/>
    <property type="match status" value="1"/>
</dbReference>
<dbReference type="PRINTS" id="PR00038">
    <property type="entry name" value="HTHLUXR"/>
</dbReference>
<dbReference type="CDD" id="cd17535">
    <property type="entry name" value="REC_NarL-like"/>
    <property type="match status" value="1"/>
</dbReference>
<evidence type="ECO:0000259" key="6">
    <source>
        <dbReference type="PROSITE" id="PS50043"/>
    </source>
</evidence>
<keyword evidence="2" id="KW-0805">Transcription regulation</keyword>
<feature type="modified residue" description="4-aspartylphosphate" evidence="5">
    <location>
        <position position="82"/>
    </location>
</feature>
<dbReference type="InterPro" id="IPR000792">
    <property type="entry name" value="Tscrpt_reg_LuxR_C"/>
</dbReference>
<keyword evidence="4" id="KW-0804">Transcription</keyword>
<feature type="domain" description="Response regulatory" evidence="7">
    <location>
        <begin position="31"/>
        <end position="144"/>
    </location>
</feature>
<dbReference type="SUPFAM" id="SSF52172">
    <property type="entry name" value="CheY-like"/>
    <property type="match status" value="1"/>
</dbReference>
<dbReference type="SMART" id="SM00421">
    <property type="entry name" value="HTH_LUXR"/>
    <property type="match status" value="1"/>
</dbReference>
<evidence type="ECO:0000256" key="1">
    <source>
        <dbReference type="ARBA" id="ARBA00022553"/>
    </source>
</evidence>
<dbReference type="PROSITE" id="PS00622">
    <property type="entry name" value="HTH_LUXR_1"/>
    <property type="match status" value="1"/>
</dbReference>